<organism evidence="1 2">
    <name type="scientific">Heliocybe sulcata</name>
    <dbReference type="NCBI Taxonomy" id="5364"/>
    <lineage>
        <taxon>Eukaryota</taxon>
        <taxon>Fungi</taxon>
        <taxon>Dikarya</taxon>
        <taxon>Basidiomycota</taxon>
        <taxon>Agaricomycotina</taxon>
        <taxon>Agaricomycetes</taxon>
        <taxon>Gloeophyllales</taxon>
        <taxon>Gloeophyllaceae</taxon>
        <taxon>Heliocybe</taxon>
    </lineage>
</organism>
<dbReference type="OrthoDB" id="4367324at2759"/>
<sequence>MATMEIFAYLMNTQIFKFISRETREGTNTRSSSGAWGANKIRIDNIGHWDLTIQEITTASFAYLLKRQVEPKQLTNSKQYVYDERSTEARLESVFWLHVRRALNAGFSARVPRGHVRIICDVGSTARFIQGTKPDRAARVSDAVPIQDRPNRLPGDIKVSWKWYADMVKENPDEPTVRKEYFQVVSQLLYYMKRRERSRSSCRIPSR</sequence>
<reference evidence="1 2" key="1">
    <citation type="journal article" date="2019" name="Nat. Ecol. Evol.">
        <title>Megaphylogeny resolves global patterns of mushroom evolution.</title>
        <authorList>
            <person name="Varga T."/>
            <person name="Krizsan K."/>
            <person name="Foldi C."/>
            <person name="Dima B."/>
            <person name="Sanchez-Garcia M."/>
            <person name="Sanchez-Ramirez S."/>
            <person name="Szollosi G.J."/>
            <person name="Szarkandi J.G."/>
            <person name="Papp V."/>
            <person name="Albert L."/>
            <person name="Andreopoulos W."/>
            <person name="Angelini C."/>
            <person name="Antonin V."/>
            <person name="Barry K.W."/>
            <person name="Bougher N.L."/>
            <person name="Buchanan P."/>
            <person name="Buyck B."/>
            <person name="Bense V."/>
            <person name="Catcheside P."/>
            <person name="Chovatia M."/>
            <person name="Cooper J."/>
            <person name="Damon W."/>
            <person name="Desjardin D."/>
            <person name="Finy P."/>
            <person name="Geml J."/>
            <person name="Haridas S."/>
            <person name="Hughes K."/>
            <person name="Justo A."/>
            <person name="Karasinski D."/>
            <person name="Kautmanova I."/>
            <person name="Kiss B."/>
            <person name="Kocsube S."/>
            <person name="Kotiranta H."/>
            <person name="LaButti K.M."/>
            <person name="Lechner B.E."/>
            <person name="Liimatainen K."/>
            <person name="Lipzen A."/>
            <person name="Lukacs Z."/>
            <person name="Mihaltcheva S."/>
            <person name="Morgado L.N."/>
            <person name="Niskanen T."/>
            <person name="Noordeloos M.E."/>
            <person name="Ohm R.A."/>
            <person name="Ortiz-Santana B."/>
            <person name="Ovrebo C."/>
            <person name="Racz N."/>
            <person name="Riley R."/>
            <person name="Savchenko A."/>
            <person name="Shiryaev A."/>
            <person name="Soop K."/>
            <person name="Spirin V."/>
            <person name="Szebenyi C."/>
            <person name="Tomsovsky M."/>
            <person name="Tulloss R.E."/>
            <person name="Uehling J."/>
            <person name="Grigoriev I.V."/>
            <person name="Vagvolgyi C."/>
            <person name="Papp T."/>
            <person name="Martin F.M."/>
            <person name="Miettinen O."/>
            <person name="Hibbett D.S."/>
            <person name="Nagy L.G."/>
        </authorList>
    </citation>
    <scope>NUCLEOTIDE SEQUENCE [LARGE SCALE GENOMIC DNA]</scope>
    <source>
        <strain evidence="1 2">OMC1185</strain>
    </source>
</reference>
<accession>A0A5C3MQN8</accession>
<evidence type="ECO:0000313" key="2">
    <source>
        <dbReference type="Proteomes" id="UP000305948"/>
    </source>
</evidence>
<proteinExistence type="predicted"/>
<gene>
    <name evidence="1" type="ORF">OE88DRAFT_1666520</name>
</gene>
<keyword evidence="2" id="KW-1185">Reference proteome</keyword>
<dbReference type="STRING" id="5364.A0A5C3MQN8"/>
<dbReference type="EMBL" id="ML213525">
    <property type="protein sequence ID" value="TFK47197.1"/>
    <property type="molecule type" value="Genomic_DNA"/>
</dbReference>
<name>A0A5C3MQN8_9AGAM</name>
<evidence type="ECO:0000313" key="1">
    <source>
        <dbReference type="EMBL" id="TFK47197.1"/>
    </source>
</evidence>
<protein>
    <recommendedName>
        <fullName evidence="3">Fungal-type protein kinase domain-containing protein</fullName>
    </recommendedName>
</protein>
<dbReference type="AlphaFoldDB" id="A0A5C3MQN8"/>
<dbReference type="Proteomes" id="UP000305948">
    <property type="component" value="Unassembled WGS sequence"/>
</dbReference>
<evidence type="ECO:0008006" key="3">
    <source>
        <dbReference type="Google" id="ProtNLM"/>
    </source>
</evidence>